<evidence type="ECO:0000313" key="1">
    <source>
        <dbReference type="EMBL" id="TNC41811.1"/>
    </source>
</evidence>
<dbReference type="GO" id="GO:0006006">
    <property type="term" value="P:glucose metabolic process"/>
    <property type="evidence" value="ECO:0007669"/>
    <property type="project" value="TreeGrafter"/>
</dbReference>
<dbReference type="PANTHER" id="PTHR10091">
    <property type="entry name" value="ALDOSE-1-EPIMERASE"/>
    <property type="match status" value="1"/>
</dbReference>
<dbReference type="Gene3D" id="2.70.98.10">
    <property type="match status" value="1"/>
</dbReference>
<comment type="caution">
    <text evidence="1">The sequence shown here is derived from an EMBL/GenBank/DDBJ whole genome shotgun (WGS) entry which is preliminary data.</text>
</comment>
<gene>
    <name evidence="2" type="ORF">FHE65_18945</name>
    <name evidence="1" type="ORF">FHE65_21865</name>
</gene>
<name>A0A5C4MEY7_9ACTN</name>
<organism evidence="1 3">
    <name type="scientific">Mumia zhuanghuii</name>
    <dbReference type="NCBI Taxonomy" id="2585211"/>
    <lineage>
        <taxon>Bacteria</taxon>
        <taxon>Bacillati</taxon>
        <taxon>Actinomycetota</taxon>
        <taxon>Actinomycetes</taxon>
        <taxon>Propionibacteriales</taxon>
        <taxon>Nocardioidaceae</taxon>
        <taxon>Mumia</taxon>
    </lineage>
</organism>
<evidence type="ECO:0000313" key="3">
    <source>
        <dbReference type="Proteomes" id="UP000306740"/>
    </source>
</evidence>
<dbReference type="PANTHER" id="PTHR10091:SF0">
    <property type="entry name" value="GALACTOSE MUTAROTASE"/>
    <property type="match status" value="1"/>
</dbReference>
<dbReference type="Pfam" id="PF01263">
    <property type="entry name" value="Aldose_epim"/>
    <property type="match status" value="1"/>
</dbReference>
<sequence length="280" mass="29874">MIALRHGPWSATVDPHGGGLATLVHDGNDVVVPQDGEGGHPAYRGVVLAPWPNRLEDGTYTFGGRTYEVPLNEPEGGTALHGLVYDVDWEVVQEASAATRLRVEVPRIAGYPFSVRLDLTYVLSDAGLAAALVATNTGDVEAPYGSGFHPYLVADPVAETALTLDAERYVETSQDRHLPTGTAAVYGTPYDFREGRPLGDTVLDTPYGDLRAPVVEVGRIAVGLGAGVRWVQVYTPSDRRSVAVEPCSCPANAFRSGTDLVVLRPGGQHTLAFTLSLRQD</sequence>
<dbReference type="InterPro" id="IPR011013">
    <property type="entry name" value="Gal_mutarotase_sf_dom"/>
</dbReference>
<dbReference type="InterPro" id="IPR008183">
    <property type="entry name" value="Aldose_1/G6P_1-epimerase"/>
</dbReference>
<dbReference type="GO" id="GO:0004034">
    <property type="term" value="F:aldose 1-epimerase activity"/>
    <property type="evidence" value="ECO:0007669"/>
    <property type="project" value="TreeGrafter"/>
</dbReference>
<dbReference type="AlphaFoldDB" id="A0A5C4MEY7"/>
<evidence type="ECO:0000313" key="2">
    <source>
        <dbReference type="EMBL" id="TNC43173.1"/>
    </source>
</evidence>
<dbReference type="OrthoDB" id="4739604at2"/>
<evidence type="ECO:0008006" key="4">
    <source>
        <dbReference type="Google" id="ProtNLM"/>
    </source>
</evidence>
<reference evidence="1 3" key="1">
    <citation type="submission" date="2019-05" db="EMBL/GenBank/DDBJ databases">
        <title>Mumia sp. nov., isolated from the intestinal contents of plateau pika (Ochotona curzoniae) in the Qinghai-Tibet plateau of China.</title>
        <authorList>
            <person name="Tian Z."/>
        </authorList>
    </citation>
    <scope>NUCLEOTIDE SEQUENCE [LARGE SCALE GENOMIC DNA]</scope>
    <source>
        <strain evidence="3">527</strain>
        <strain evidence="1">Z527</strain>
    </source>
</reference>
<accession>A0A5C4MEY7</accession>
<protein>
    <recommendedName>
        <fullName evidence="4">Aldose 1-epimerase</fullName>
    </recommendedName>
</protein>
<dbReference type="SUPFAM" id="SSF74650">
    <property type="entry name" value="Galactose mutarotase-like"/>
    <property type="match status" value="1"/>
</dbReference>
<dbReference type="GO" id="GO:0030246">
    <property type="term" value="F:carbohydrate binding"/>
    <property type="evidence" value="ECO:0007669"/>
    <property type="project" value="InterPro"/>
</dbReference>
<dbReference type="InterPro" id="IPR014718">
    <property type="entry name" value="GH-type_carb-bd"/>
</dbReference>
<dbReference type="EMBL" id="VDFR01000102">
    <property type="protein sequence ID" value="TNC41811.1"/>
    <property type="molecule type" value="Genomic_DNA"/>
</dbReference>
<dbReference type="GO" id="GO:0033499">
    <property type="term" value="P:galactose catabolic process via UDP-galactose, Leloir pathway"/>
    <property type="evidence" value="ECO:0007669"/>
    <property type="project" value="TreeGrafter"/>
</dbReference>
<dbReference type="RefSeq" id="WP_139087931.1">
    <property type="nucleotide sequence ID" value="NZ_VDFR01000084.1"/>
</dbReference>
<proteinExistence type="predicted"/>
<dbReference type="EMBL" id="VDFR01000084">
    <property type="protein sequence ID" value="TNC43173.1"/>
    <property type="molecule type" value="Genomic_DNA"/>
</dbReference>
<dbReference type="Proteomes" id="UP000306740">
    <property type="component" value="Unassembled WGS sequence"/>
</dbReference>